<reference evidence="1 2" key="1">
    <citation type="journal article" date="2020" name="IScience">
        <title>Genome Sequencing of the Endangered Kingdonia uniflora (Circaeasteraceae, Ranunculales) Reveals Potential Mechanisms of Evolutionary Specialization.</title>
        <authorList>
            <person name="Sun Y."/>
            <person name="Deng T."/>
            <person name="Zhang A."/>
            <person name="Moore M.J."/>
            <person name="Landis J.B."/>
            <person name="Lin N."/>
            <person name="Zhang H."/>
            <person name="Zhang X."/>
            <person name="Huang J."/>
            <person name="Zhang X."/>
            <person name="Sun H."/>
            <person name="Wang H."/>
        </authorList>
    </citation>
    <scope>NUCLEOTIDE SEQUENCE [LARGE SCALE GENOMIC DNA]</scope>
    <source>
        <strain evidence="1">TB1705</strain>
        <tissue evidence="1">Leaf</tissue>
    </source>
</reference>
<dbReference type="EMBL" id="JACGCM010001560">
    <property type="protein sequence ID" value="KAF6153469.1"/>
    <property type="molecule type" value="Genomic_DNA"/>
</dbReference>
<evidence type="ECO:0000313" key="2">
    <source>
        <dbReference type="Proteomes" id="UP000541444"/>
    </source>
</evidence>
<accession>A0A7J7MEW4</accession>
<gene>
    <name evidence="1" type="ORF">GIB67_027336</name>
</gene>
<evidence type="ECO:0000313" key="1">
    <source>
        <dbReference type="EMBL" id="KAF6153469.1"/>
    </source>
</evidence>
<proteinExistence type="predicted"/>
<organism evidence="1 2">
    <name type="scientific">Kingdonia uniflora</name>
    <dbReference type="NCBI Taxonomy" id="39325"/>
    <lineage>
        <taxon>Eukaryota</taxon>
        <taxon>Viridiplantae</taxon>
        <taxon>Streptophyta</taxon>
        <taxon>Embryophyta</taxon>
        <taxon>Tracheophyta</taxon>
        <taxon>Spermatophyta</taxon>
        <taxon>Magnoliopsida</taxon>
        <taxon>Ranunculales</taxon>
        <taxon>Circaeasteraceae</taxon>
        <taxon>Kingdonia</taxon>
    </lineage>
</organism>
<dbReference type="Proteomes" id="UP000541444">
    <property type="component" value="Unassembled WGS sequence"/>
</dbReference>
<keyword evidence="2" id="KW-1185">Reference proteome</keyword>
<sequence>MHTFIFPCVEIEITPMDFHMLTSLSIGRYPAQVPYDDAWSILSNARQLLHHIESSNTKGRNVSISHLMMYLTITNDREDDITNARSFILFMMGHLWF</sequence>
<dbReference type="AlphaFoldDB" id="A0A7J7MEW4"/>
<comment type="caution">
    <text evidence="1">The sequence shown here is derived from an EMBL/GenBank/DDBJ whole genome shotgun (WGS) entry which is preliminary data.</text>
</comment>
<protein>
    <submittedName>
        <fullName evidence="1">Uncharacterized protein</fullName>
    </submittedName>
</protein>
<name>A0A7J7MEW4_9MAGN</name>